<protein>
    <submittedName>
        <fullName evidence="1">HEXXH motif domain-containing protein</fullName>
    </submittedName>
</protein>
<accession>A0A4D4J363</accession>
<comment type="caution">
    <text evidence="1">The sequence shown here is derived from an EMBL/GenBank/DDBJ whole genome shotgun (WGS) entry which is preliminary data.</text>
</comment>
<organism evidence="1 2">
    <name type="scientific">Gandjariella thermophila</name>
    <dbReference type="NCBI Taxonomy" id="1931992"/>
    <lineage>
        <taxon>Bacteria</taxon>
        <taxon>Bacillati</taxon>
        <taxon>Actinomycetota</taxon>
        <taxon>Actinomycetes</taxon>
        <taxon>Pseudonocardiales</taxon>
        <taxon>Pseudonocardiaceae</taxon>
        <taxon>Gandjariella</taxon>
    </lineage>
</organism>
<dbReference type="NCBIfam" id="TIGR04267">
    <property type="entry name" value="mod_HExxH"/>
    <property type="match status" value="1"/>
</dbReference>
<dbReference type="Proteomes" id="UP000298860">
    <property type="component" value="Unassembled WGS sequence"/>
</dbReference>
<dbReference type="InterPro" id="IPR026337">
    <property type="entry name" value="AKG_HExxH"/>
</dbReference>
<dbReference type="OrthoDB" id="796761at2"/>
<evidence type="ECO:0000313" key="1">
    <source>
        <dbReference type="EMBL" id="GDY29884.1"/>
    </source>
</evidence>
<reference evidence="2" key="1">
    <citation type="submission" date="2019-04" db="EMBL/GenBank/DDBJ databases">
        <title>Draft genome sequence of Pseudonocardiaceae bacterium SL3-2-4.</title>
        <authorList>
            <person name="Ningsih F."/>
            <person name="Yokota A."/>
            <person name="Sakai Y."/>
            <person name="Nanatani K."/>
            <person name="Yabe S."/>
            <person name="Oetari A."/>
            <person name="Sjamsuridzal W."/>
        </authorList>
    </citation>
    <scope>NUCLEOTIDE SEQUENCE [LARGE SCALE GENOMIC DNA]</scope>
    <source>
        <strain evidence="2">SL3-2-4</strain>
    </source>
</reference>
<dbReference type="EMBL" id="BJFL01000005">
    <property type="protein sequence ID" value="GDY29884.1"/>
    <property type="molecule type" value="Genomic_DNA"/>
</dbReference>
<sequence>MTAASPATRHRVAAEFLDRLGAGREEEPALALLRDGRLSKHLLMIRMVLDRVPAADRGPAGLDASYDLLRAAQARDPRGTAAVLLHPHVGAWAMHCLRALRRGATGPALHTDLGYLNVLAAVAAARAGVEFAIKVPVRDGAVVLPTLGLARLGLAADRATVRSHAGRLAVTAAGTTVHVPADPSLDTAGWSGLRHLTATERTARIDLLLDDIDPFRSYQGLTLSQRLSAGQVTAWQRTFEEAWRLLVRHHPAQATGIASTLRSLVPLDGAGRHRSATCPESFGAIAASFPPDAAACAATLVHEFQHAKLGALLDLLRLCDTAPGIACYAPWREDPRPVGALLHGIYAHAAVTLFWRAHRTVVGPAERARAEFEFALWREQTGFALRLLRGCGALTVPGRRFASAIADALAGCASDPVADEPARAAHEAALAHRVRWRLNNLRPDPAAIERMATAWRAGRRCPTGPATGTTIAAGQGAAAPGRVPAWTRRALTLRHRGGPPVAAALLGAPEIVAALHRRLRRQHTTVDPAELAGWLAPALPEDGTAGFVGATGTYQ</sequence>
<dbReference type="RefSeq" id="WP_137813037.1">
    <property type="nucleotide sequence ID" value="NZ_BJFL01000005.1"/>
</dbReference>
<gene>
    <name evidence="1" type="ORF">GTS_15170</name>
</gene>
<keyword evidence="2" id="KW-1185">Reference proteome</keyword>
<name>A0A4D4J363_9PSEU</name>
<proteinExistence type="predicted"/>
<evidence type="ECO:0000313" key="2">
    <source>
        <dbReference type="Proteomes" id="UP000298860"/>
    </source>
</evidence>
<dbReference type="AlphaFoldDB" id="A0A4D4J363"/>